<keyword evidence="8 21" id="KW-0732">Signal</keyword>
<evidence type="ECO:0000313" key="26">
    <source>
        <dbReference type="Proteomes" id="UP001591681"/>
    </source>
</evidence>
<comment type="subcellular location">
    <molecule>Sonic hedgehog protein</molecule>
    <subcellularLocation>
        <location evidence="21">Endoplasmic reticulum membrane</location>
    </subcellularLocation>
    <subcellularLocation>
        <location evidence="21">Golgi apparatus membrane</location>
    </subcellularLocation>
</comment>
<keyword evidence="7 20" id="KW-0479">Metal-binding</keyword>
<dbReference type="CDD" id="cd00081">
    <property type="entry name" value="Hint"/>
    <property type="match status" value="1"/>
</dbReference>
<dbReference type="GO" id="GO:0042063">
    <property type="term" value="P:gliogenesis"/>
    <property type="evidence" value="ECO:0007669"/>
    <property type="project" value="UniProtKB-ARBA"/>
</dbReference>
<feature type="binding site" evidence="20">
    <location>
        <position position="142"/>
    </location>
    <ligand>
        <name>Ca(2+)</name>
        <dbReference type="ChEBI" id="CHEBI:29108"/>
        <label>2</label>
    </ligand>
</feature>
<dbReference type="GO" id="GO:0007417">
    <property type="term" value="P:central nervous system development"/>
    <property type="evidence" value="ECO:0007669"/>
    <property type="project" value="UniProtKB-ARBA"/>
</dbReference>
<keyword evidence="6" id="KW-0808">Transferase</keyword>
<feature type="binding site" evidence="20">
    <location>
        <position position="106"/>
    </location>
    <ligand>
        <name>Ca(2+)</name>
        <dbReference type="ChEBI" id="CHEBI:29108"/>
        <label>1</label>
    </ligand>
</feature>
<dbReference type="SUPFAM" id="SSF55166">
    <property type="entry name" value="Hedgehog/DD-peptidase"/>
    <property type="match status" value="1"/>
</dbReference>
<protein>
    <recommendedName>
        <fullName evidence="21">Hedgehog protein</fullName>
    </recommendedName>
</protein>
<dbReference type="GO" id="GO:0016740">
    <property type="term" value="F:transferase activity"/>
    <property type="evidence" value="ECO:0007669"/>
    <property type="project" value="UniProtKB-KW"/>
</dbReference>
<comment type="subunit">
    <text evidence="18">Multimer.</text>
</comment>
<evidence type="ECO:0000256" key="2">
    <source>
        <dbReference type="ARBA" id="ARBA00010649"/>
    </source>
</evidence>
<dbReference type="AlphaFoldDB" id="A0ABD1KY38"/>
<feature type="domain" description="Hint" evidence="24">
    <location>
        <begin position="212"/>
        <end position="318"/>
    </location>
</feature>
<evidence type="ECO:0000256" key="17">
    <source>
        <dbReference type="ARBA" id="ARBA00023288"/>
    </source>
</evidence>
<dbReference type="SMART" id="SM00306">
    <property type="entry name" value="HintN"/>
    <property type="match status" value="1"/>
</dbReference>
<keyword evidence="14 21" id="KW-0333">Golgi apparatus</keyword>
<keyword evidence="5 21" id="KW-0645">Protease</keyword>
<dbReference type="Gene3D" id="3.30.1380.10">
    <property type="match status" value="1"/>
</dbReference>
<keyword evidence="9 21" id="KW-0378">Hydrolase</keyword>
<comment type="catalytic activity">
    <reaction evidence="19">
        <text>glycyl-L-cysteinyl-[protein] + cholesterol + H(+) = [protein]-C-terminal glycyl cholesterol ester + N-terminal L-cysteinyl-[protein]</text>
        <dbReference type="Rhea" id="RHEA:59504"/>
        <dbReference type="Rhea" id="RHEA-COMP:12707"/>
        <dbReference type="Rhea" id="RHEA-COMP:15369"/>
        <dbReference type="Rhea" id="RHEA-COMP:15374"/>
        <dbReference type="ChEBI" id="CHEBI:15378"/>
        <dbReference type="ChEBI" id="CHEBI:16113"/>
        <dbReference type="ChEBI" id="CHEBI:65250"/>
        <dbReference type="ChEBI" id="CHEBI:143135"/>
        <dbReference type="ChEBI" id="CHEBI:143140"/>
    </reaction>
    <physiologicalReaction direction="left-to-right" evidence="19">
        <dbReference type="Rhea" id="RHEA:59505"/>
    </physiologicalReaction>
</comment>
<keyword evidence="12 20" id="KW-0862">Zinc</keyword>
<dbReference type="GO" id="GO:0005886">
    <property type="term" value="C:plasma membrane"/>
    <property type="evidence" value="ECO:0007669"/>
    <property type="project" value="UniProtKB-SubCell"/>
</dbReference>
<evidence type="ECO:0000256" key="4">
    <source>
        <dbReference type="ARBA" id="ARBA00022475"/>
    </source>
</evidence>
<feature type="binding site" evidence="20">
    <location>
        <position position="142"/>
    </location>
    <ligand>
        <name>Ca(2+)</name>
        <dbReference type="ChEBI" id="CHEBI:29108"/>
        <label>1</label>
    </ligand>
</feature>
<evidence type="ECO:0000256" key="3">
    <source>
        <dbReference type="ARBA" id="ARBA00022473"/>
    </source>
</evidence>
<dbReference type="InterPro" id="IPR003587">
    <property type="entry name" value="Hint_dom_N"/>
</dbReference>
<comment type="subcellular location">
    <subcellularLocation>
        <location evidence="1">Endoplasmic reticulum membrane</location>
    </subcellularLocation>
</comment>
<feature type="binding site" evidence="20">
    <location>
        <position position="145"/>
    </location>
    <ligand>
        <name>Ca(2+)</name>
        <dbReference type="ChEBI" id="CHEBI:29108"/>
        <label>2</label>
    </ligand>
</feature>
<dbReference type="InterPro" id="IPR001767">
    <property type="entry name" value="Hedgehog_Hint"/>
</dbReference>
<dbReference type="GO" id="GO:0006508">
    <property type="term" value="P:proteolysis"/>
    <property type="evidence" value="ECO:0007669"/>
    <property type="project" value="UniProtKB-UniRule"/>
</dbReference>
<dbReference type="Pfam" id="PF01085">
    <property type="entry name" value="HH_signal"/>
    <property type="match status" value="1"/>
</dbReference>
<comment type="subcellular location">
    <molecule>Protein hedgehog N-product</molecule>
    <subcellularLocation>
        <location evidence="21">Cell membrane</location>
        <topology evidence="21">Lipid-anchor</topology>
    </subcellularLocation>
</comment>
<name>A0ABD1KY38_9TELE</name>
<dbReference type="InterPro" id="IPR050387">
    <property type="entry name" value="Hedgehog_Signaling"/>
</dbReference>
<feature type="binding site" evidence="20">
    <location>
        <position position="163"/>
    </location>
    <ligand>
        <name>Zn(2+)</name>
        <dbReference type="ChEBI" id="CHEBI:29105"/>
    </ligand>
</feature>
<evidence type="ECO:0000256" key="10">
    <source>
        <dbReference type="ARBA" id="ARBA00022813"/>
    </source>
</evidence>
<keyword evidence="11 21" id="KW-0256">Endoplasmic reticulum</keyword>
<dbReference type="PANTHER" id="PTHR11889:SF84">
    <property type="entry name" value="HEDGEHOG PROTEIN"/>
    <property type="match status" value="1"/>
</dbReference>
<dbReference type="GO" id="GO:0005789">
    <property type="term" value="C:endoplasmic reticulum membrane"/>
    <property type="evidence" value="ECO:0007669"/>
    <property type="project" value="UniProtKB-SubCell"/>
</dbReference>
<dbReference type="PRINTS" id="PR00632">
    <property type="entry name" value="SONICHHOG"/>
</dbReference>
<evidence type="ECO:0000313" key="25">
    <source>
        <dbReference type="EMBL" id="KAL2104081.1"/>
    </source>
</evidence>
<evidence type="ECO:0000259" key="24">
    <source>
        <dbReference type="SMART" id="SM00306"/>
    </source>
</evidence>
<dbReference type="InterPro" id="IPR036844">
    <property type="entry name" value="Hint_dom_sf"/>
</dbReference>
<dbReference type="Pfam" id="PF01079">
    <property type="entry name" value="Hint"/>
    <property type="match status" value="1"/>
</dbReference>
<accession>A0ABD1KY38</accession>
<feature type="signal peptide" evidence="22">
    <location>
        <begin position="1"/>
        <end position="39"/>
    </location>
</feature>
<evidence type="ECO:0000256" key="11">
    <source>
        <dbReference type="ARBA" id="ARBA00022824"/>
    </source>
</evidence>
<feature type="binding site" evidence="20">
    <location>
        <position position="147"/>
    </location>
    <ligand>
        <name>Ca(2+)</name>
        <dbReference type="ChEBI" id="CHEBI:29108"/>
        <label>2</label>
    </ligand>
</feature>
<evidence type="ECO:0000256" key="15">
    <source>
        <dbReference type="ARBA" id="ARBA00023136"/>
    </source>
</evidence>
<feature type="binding site" evidence="20">
    <location>
        <position position="105"/>
    </location>
    <ligand>
        <name>Ca(2+)</name>
        <dbReference type="ChEBI" id="CHEBI:29108"/>
        <label>1</label>
    </ligand>
</feature>
<feature type="domain" description="Hint" evidence="23">
    <location>
        <begin position="320"/>
        <end position="364"/>
    </location>
</feature>
<organism evidence="25 26">
    <name type="scientific">Coilia grayii</name>
    <name type="common">Gray's grenadier anchovy</name>
    <dbReference type="NCBI Taxonomy" id="363190"/>
    <lineage>
        <taxon>Eukaryota</taxon>
        <taxon>Metazoa</taxon>
        <taxon>Chordata</taxon>
        <taxon>Craniata</taxon>
        <taxon>Vertebrata</taxon>
        <taxon>Euteleostomi</taxon>
        <taxon>Actinopterygii</taxon>
        <taxon>Neopterygii</taxon>
        <taxon>Teleostei</taxon>
        <taxon>Clupei</taxon>
        <taxon>Clupeiformes</taxon>
        <taxon>Clupeoidei</taxon>
        <taxon>Engraulidae</taxon>
        <taxon>Coilinae</taxon>
        <taxon>Coilia</taxon>
    </lineage>
</organism>
<keyword evidence="10 21" id="KW-0068">Autocatalytic cleavage</keyword>
<keyword evidence="17" id="KW-0449">Lipoprotein</keyword>
<dbReference type="GO" id="GO:0055002">
    <property type="term" value="P:striated muscle cell development"/>
    <property type="evidence" value="ECO:0007669"/>
    <property type="project" value="UniProtKB-ARBA"/>
</dbReference>
<dbReference type="Proteomes" id="UP001591681">
    <property type="component" value="Unassembled WGS sequence"/>
</dbReference>
<evidence type="ECO:0000256" key="7">
    <source>
        <dbReference type="ARBA" id="ARBA00022723"/>
    </source>
</evidence>
<dbReference type="FunFam" id="2.170.16.10:FF:000001">
    <property type="entry name" value="Indian hedgehog"/>
    <property type="match status" value="1"/>
</dbReference>
<reference evidence="25 26" key="1">
    <citation type="submission" date="2024-09" db="EMBL/GenBank/DDBJ databases">
        <title>A chromosome-level genome assembly of Gray's grenadier anchovy, Coilia grayii.</title>
        <authorList>
            <person name="Fu Z."/>
        </authorList>
    </citation>
    <scope>NUCLEOTIDE SEQUENCE [LARGE SCALE GENOMIC DNA]</scope>
    <source>
        <strain evidence="25">G4</strain>
        <tissue evidence="25">Muscle</tissue>
    </source>
</reference>
<feature type="chain" id="PRO_5044850899" description="Hedgehog protein" evidence="22">
    <location>
        <begin position="40"/>
        <end position="475"/>
    </location>
</feature>
<feature type="binding site" evidence="20">
    <location>
        <position position="106"/>
    </location>
    <ligand>
        <name>Ca(2+)</name>
        <dbReference type="ChEBI" id="CHEBI:29108"/>
        <label>2</label>
    </ligand>
</feature>
<keyword evidence="15 21" id="KW-0472">Membrane</keyword>
<feature type="binding site" evidence="20">
    <location>
        <position position="156"/>
    </location>
    <ligand>
        <name>Zn(2+)</name>
        <dbReference type="ChEBI" id="CHEBI:29105"/>
    </ligand>
</feature>
<dbReference type="GO" id="GO:0000139">
    <property type="term" value="C:Golgi membrane"/>
    <property type="evidence" value="ECO:0007669"/>
    <property type="project" value="UniProtKB-SubCell"/>
</dbReference>
<dbReference type="PIRSF" id="PIRSF009400">
    <property type="entry name" value="Peptidase_C46"/>
    <property type="match status" value="1"/>
</dbReference>
<comment type="caution">
    <text evidence="25">The sequence shown here is derived from an EMBL/GenBank/DDBJ whole genome shotgun (WGS) entry which is preliminary data.</text>
</comment>
<dbReference type="InterPro" id="IPR000320">
    <property type="entry name" value="Hedgehog_signalling_dom"/>
</dbReference>
<dbReference type="InterPro" id="IPR006141">
    <property type="entry name" value="Intein_N"/>
</dbReference>
<sequence>MPAGVQRCEVTPMTLSPWHRRALLVLLSVCTYTSLLVQGCGPGRGYGVRPTPRRLAPLKYKQYVPQISENNLGASGRAEGKITRDSERFNELMCNYNIHIDFKDEEHTQADRFMTKRCKDCLDRLAIAVMLQWPRTRLRVTEAWDEDGNHPPDSLHYEGRAVDITTSDRNTSKYGMLALLAVEAGFDWVHYESKHHVHCSVKADHSVALERGGCFPGLGQVTLESGEKIPMFLLKPGDKVLSQTQSGQTVFSRFLLFIHKDCGSRSVFLVLGTEDGHRLAITPNHLLFRSSHFEADHSKYQAYFANRVQKGDYVLVHGSGRGVRPSKVTSVTLEERTGVYAPLTEEGTLFVDGVLASSYASVEDHGLAHWAFGLLRFLHSLSQWTQRVEVAKANQTEAHICNDTKQKCQMWGDTTIRAKGVGWDHNNYCQQNTALLVDSYWKTCNIDRHKQGNVHWYARLLHTIGRLLLDSEIFY</sequence>
<feature type="binding site" evidence="20">
    <location>
        <position position="198"/>
    </location>
    <ligand>
        <name>Zn(2+)</name>
        <dbReference type="ChEBI" id="CHEBI:29105"/>
    </ligand>
</feature>
<evidence type="ECO:0000256" key="6">
    <source>
        <dbReference type="ARBA" id="ARBA00022679"/>
    </source>
</evidence>
<keyword evidence="4 21" id="KW-1003">Cell membrane</keyword>
<evidence type="ECO:0000259" key="23">
    <source>
        <dbReference type="SMART" id="SM00305"/>
    </source>
</evidence>
<keyword evidence="16" id="KW-0564">Palmitate</keyword>
<dbReference type="PROSITE" id="PS50817">
    <property type="entry name" value="INTEIN_N_TER"/>
    <property type="match status" value="1"/>
</dbReference>
<dbReference type="InterPro" id="IPR001657">
    <property type="entry name" value="Hedgehog"/>
</dbReference>
<evidence type="ECO:0000256" key="21">
    <source>
        <dbReference type="RuleBase" id="RU280812"/>
    </source>
</evidence>
<keyword evidence="3 21" id="KW-0217">Developmental protein</keyword>
<keyword evidence="26" id="KW-1185">Reference proteome</keyword>
<evidence type="ECO:0000256" key="9">
    <source>
        <dbReference type="ARBA" id="ARBA00022801"/>
    </source>
</evidence>
<dbReference type="GO" id="GO:0046872">
    <property type="term" value="F:metal ion binding"/>
    <property type="evidence" value="ECO:0007669"/>
    <property type="project" value="UniProtKB-KW"/>
</dbReference>
<evidence type="ECO:0000256" key="12">
    <source>
        <dbReference type="ARBA" id="ARBA00022833"/>
    </source>
</evidence>
<comment type="function">
    <molecule>Protein hedgehog</molecule>
    <text evidence="21">The C-terminal part of the hedgehog protein precursor displays an autoproteolysis activity that results in the cleavage of the full-length protein into two parts (N-product and C-product). In addition, the C-terminal part displays a cholesterol transferase activity that results by the covalent attachment of a cholesterol moiety to the C-terminal of the newly generated N-product.</text>
</comment>
<dbReference type="Gene3D" id="2.170.16.10">
    <property type="entry name" value="Hedgehog/Intein (Hint) domain"/>
    <property type="match status" value="1"/>
</dbReference>
<feature type="binding site" evidence="20">
    <location>
        <position position="141"/>
    </location>
    <ligand>
        <name>Ca(2+)</name>
        <dbReference type="ChEBI" id="CHEBI:29108"/>
        <label>1</label>
    </ligand>
</feature>
<evidence type="ECO:0000256" key="5">
    <source>
        <dbReference type="ARBA" id="ARBA00022670"/>
    </source>
</evidence>
<evidence type="ECO:0000256" key="20">
    <source>
        <dbReference type="PIRSR" id="PIRSR009400-2"/>
    </source>
</evidence>
<evidence type="ECO:0000256" key="8">
    <source>
        <dbReference type="ARBA" id="ARBA00022729"/>
    </source>
</evidence>
<dbReference type="SUPFAM" id="SSF51294">
    <property type="entry name" value="Hedgehog/intein (Hint) domain"/>
    <property type="match status" value="1"/>
</dbReference>
<evidence type="ECO:0000256" key="18">
    <source>
        <dbReference type="ARBA" id="ARBA00034131"/>
    </source>
</evidence>
<dbReference type="InterPro" id="IPR003586">
    <property type="entry name" value="Hint_dom_C"/>
</dbReference>
<comment type="function">
    <molecule>Protein hedgehog N-product</molecule>
    <text evidence="21">The dually lipidated hedgehog protein N-product is a morphogen which is essential for a variety of patterning events during development.</text>
</comment>
<comment type="similarity">
    <text evidence="2 21">Belongs to the hedgehog family.</text>
</comment>
<proteinExistence type="inferred from homology"/>
<dbReference type="InterPro" id="IPR009045">
    <property type="entry name" value="Zn_M74/Hedgehog-like"/>
</dbReference>
<dbReference type="PANTHER" id="PTHR11889">
    <property type="entry name" value="HEDGEHOG"/>
    <property type="match status" value="1"/>
</dbReference>
<evidence type="ECO:0000256" key="13">
    <source>
        <dbReference type="ARBA" id="ARBA00022837"/>
    </source>
</evidence>
<keyword evidence="13 20" id="KW-0106">Calcium</keyword>
<dbReference type="GO" id="GO:0008233">
    <property type="term" value="F:peptidase activity"/>
    <property type="evidence" value="ECO:0007669"/>
    <property type="project" value="UniProtKB-UniRule"/>
</dbReference>
<evidence type="ECO:0000256" key="19">
    <source>
        <dbReference type="ARBA" id="ARBA00048589"/>
    </source>
</evidence>
<evidence type="ECO:0000256" key="1">
    <source>
        <dbReference type="ARBA" id="ARBA00004586"/>
    </source>
</evidence>
<evidence type="ECO:0000256" key="22">
    <source>
        <dbReference type="SAM" id="SignalP"/>
    </source>
</evidence>
<evidence type="ECO:0000256" key="14">
    <source>
        <dbReference type="ARBA" id="ARBA00023034"/>
    </source>
</evidence>
<dbReference type="EMBL" id="JBHFQA010000001">
    <property type="protein sequence ID" value="KAL2104081.1"/>
    <property type="molecule type" value="Genomic_DNA"/>
</dbReference>
<feature type="binding site" evidence="20">
    <location>
        <position position="111"/>
    </location>
    <ligand>
        <name>Ca(2+)</name>
        <dbReference type="ChEBI" id="CHEBI:29108"/>
        <label>1</label>
    </ligand>
</feature>
<dbReference type="SMART" id="SM00305">
    <property type="entry name" value="HintC"/>
    <property type="match status" value="1"/>
</dbReference>
<gene>
    <name evidence="25" type="ORF">ACEWY4_000949</name>
</gene>
<dbReference type="FunFam" id="3.30.1380.10:FF:000001">
    <property type="entry name" value="Indian hedgehog"/>
    <property type="match status" value="1"/>
</dbReference>
<evidence type="ECO:0000256" key="16">
    <source>
        <dbReference type="ARBA" id="ARBA00023139"/>
    </source>
</evidence>